<feature type="domain" description="Nucleotidyl transferase" evidence="3">
    <location>
        <begin position="17"/>
        <end position="233"/>
    </location>
</feature>
<dbReference type="Gene3D" id="3.90.550.10">
    <property type="entry name" value="Spore Coat Polysaccharide Biosynthesis Protein SpsA, Chain A"/>
    <property type="match status" value="1"/>
</dbReference>
<evidence type="ECO:0000259" key="4">
    <source>
        <dbReference type="Pfam" id="PF24894"/>
    </source>
</evidence>
<keyword evidence="5" id="KW-0808">Transferase</keyword>
<keyword evidence="2" id="KW-0320">Glycogen biosynthesis</keyword>
<evidence type="ECO:0000259" key="3">
    <source>
        <dbReference type="Pfam" id="PF00483"/>
    </source>
</evidence>
<dbReference type="Gene3D" id="2.160.10.10">
    <property type="entry name" value="Hexapeptide repeat proteins"/>
    <property type="match status" value="1"/>
</dbReference>
<dbReference type="Proteomes" id="UP000657006">
    <property type="component" value="Unassembled WGS sequence"/>
</dbReference>
<dbReference type="SUPFAM" id="SSF51161">
    <property type="entry name" value="Trimeric LpxA-like enzymes"/>
    <property type="match status" value="1"/>
</dbReference>
<evidence type="ECO:0000313" key="6">
    <source>
        <dbReference type="Proteomes" id="UP000657006"/>
    </source>
</evidence>
<evidence type="ECO:0000256" key="2">
    <source>
        <dbReference type="ARBA" id="ARBA00023056"/>
    </source>
</evidence>
<dbReference type="Pfam" id="PF24894">
    <property type="entry name" value="Hexapep_GlmU"/>
    <property type="match status" value="1"/>
</dbReference>
<gene>
    <name evidence="5" type="primary">glgD</name>
    <name evidence="5" type="ORF">H8730_04660</name>
</gene>
<dbReference type="PANTHER" id="PTHR43523:SF6">
    <property type="entry name" value="GLYCOGEN BIOSYNTHESIS PROTEIN GLGD"/>
    <property type="match status" value="1"/>
</dbReference>
<dbReference type="EC" id="2.7.7.27" evidence="5"/>
<dbReference type="InterPro" id="IPR056818">
    <property type="entry name" value="GlmU/GlgC-like_hexapep"/>
</dbReference>
<dbReference type="GO" id="GO:0008878">
    <property type="term" value="F:glucose-1-phosphate adenylyltransferase activity"/>
    <property type="evidence" value="ECO:0007669"/>
    <property type="project" value="UniProtKB-EC"/>
</dbReference>
<keyword evidence="5" id="KW-0548">Nucleotidyltransferase</keyword>
<evidence type="ECO:0000313" key="5">
    <source>
        <dbReference type="EMBL" id="MBC8542836.1"/>
    </source>
</evidence>
<comment type="similarity">
    <text evidence="1">Belongs to the bacterial/plant glucose-1-phosphate adenylyltransferase family.</text>
</comment>
<protein>
    <submittedName>
        <fullName evidence="5">Glucose-1-phosphate adenylyltransferase subunit GlgD</fullName>
        <ecNumber evidence="5">2.7.7.27</ecNumber>
    </submittedName>
</protein>
<comment type="caution">
    <text evidence="5">The sequence shown here is derived from an EMBL/GenBank/DDBJ whole genome shotgun (WGS) entry which is preliminary data.</text>
</comment>
<dbReference type="CDD" id="cd02508">
    <property type="entry name" value="ADP_Glucose_PP"/>
    <property type="match status" value="1"/>
</dbReference>
<name>A0A926DQR6_9FIRM</name>
<dbReference type="InterPro" id="IPR011004">
    <property type="entry name" value="Trimer_LpxA-like_sf"/>
</dbReference>
<sequence length="373" mass="42347">MKDTMGIIFTYKNDEALKSLTQKRAVASIPYGGRYRIVDFALSNLVNSGVTKVGIITRNNYQSLMDHLGTGKEWDLSRKRDGLYILPPFSQVEDYGAANYRGRMEAMNNAGTFIRRSTSEYVIMSDADCICNLTFDEALEFHKQKKADITLFYKKGSYGQQAYADSCFLDVDDDGHVTDVTINPAVGRINLSMGQVIISKSLLESLVQECVSHNLYSFKRDVLQRKLHDLKIYGYEYKGYYARIDSVAAYYQANMDLLNESLRMELFYKGNQIFTKIRDEVPTLYRNSSDVRNSLLADGCVIEGTVENSILFRGVRVRKGAKISNSIIMQDCEIQANTQLNYVISDKDVVIRENRKLFGFELFPMVLAKGSVV</sequence>
<dbReference type="GO" id="GO:0005978">
    <property type="term" value="P:glycogen biosynthetic process"/>
    <property type="evidence" value="ECO:0007669"/>
    <property type="project" value="UniProtKB-KW"/>
</dbReference>
<feature type="domain" description="Glucose-1-phosphate adenylyltransferase/Bifunctional protein GlmU-like C-terminal hexapeptide" evidence="4">
    <location>
        <begin position="288"/>
        <end position="355"/>
    </location>
</feature>
<dbReference type="PANTHER" id="PTHR43523">
    <property type="entry name" value="GLUCOSE-1-PHOSPHATE ADENYLYLTRANSFERASE-RELATED"/>
    <property type="match status" value="1"/>
</dbReference>
<dbReference type="NCBIfam" id="TIGR02092">
    <property type="entry name" value="glgD"/>
    <property type="match status" value="1"/>
</dbReference>
<dbReference type="InterPro" id="IPR029044">
    <property type="entry name" value="Nucleotide-diphossugar_trans"/>
</dbReference>
<organism evidence="5 6">
    <name type="scientific">Bianquea renquensis</name>
    <dbReference type="NCBI Taxonomy" id="2763661"/>
    <lineage>
        <taxon>Bacteria</taxon>
        <taxon>Bacillati</taxon>
        <taxon>Bacillota</taxon>
        <taxon>Clostridia</taxon>
        <taxon>Eubacteriales</taxon>
        <taxon>Bianqueaceae</taxon>
        <taxon>Bianquea</taxon>
    </lineage>
</organism>
<dbReference type="InterPro" id="IPR005835">
    <property type="entry name" value="NTP_transferase_dom"/>
</dbReference>
<dbReference type="AlphaFoldDB" id="A0A926DQR6"/>
<dbReference type="InterPro" id="IPR011831">
    <property type="entry name" value="ADP-Glc_PPase"/>
</dbReference>
<dbReference type="RefSeq" id="WP_177715770.1">
    <property type="nucleotide sequence ID" value="NZ_JACRSQ010000004.1"/>
</dbReference>
<dbReference type="SUPFAM" id="SSF53448">
    <property type="entry name" value="Nucleotide-diphospho-sugar transferases"/>
    <property type="match status" value="1"/>
</dbReference>
<dbReference type="EMBL" id="JACRSQ010000004">
    <property type="protein sequence ID" value="MBC8542836.1"/>
    <property type="molecule type" value="Genomic_DNA"/>
</dbReference>
<dbReference type="InterPro" id="IPR011832">
    <property type="entry name" value="GlgDAde_trans"/>
</dbReference>
<evidence type="ECO:0000256" key="1">
    <source>
        <dbReference type="ARBA" id="ARBA00010443"/>
    </source>
</evidence>
<dbReference type="CDD" id="cd04651">
    <property type="entry name" value="LbH_G1P_AT_C"/>
    <property type="match status" value="1"/>
</dbReference>
<dbReference type="Pfam" id="PF00483">
    <property type="entry name" value="NTP_transferase"/>
    <property type="match status" value="1"/>
</dbReference>
<accession>A0A926DQR6</accession>
<proteinExistence type="inferred from homology"/>
<reference evidence="5" key="1">
    <citation type="submission" date="2020-08" db="EMBL/GenBank/DDBJ databases">
        <title>Genome public.</title>
        <authorList>
            <person name="Liu C."/>
            <person name="Sun Q."/>
        </authorList>
    </citation>
    <scope>NUCLEOTIDE SEQUENCE</scope>
    <source>
        <strain evidence="5">NSJ-32</strain>
    </source>
</reference>
<keyword evidence="6" id="KW-1185">Reference proteome</keyword>